<proteinExistence type="predicted"/>
<name>A0A1A8XWW5_9RHOO</name>
<dbReference type="EMBL" id="FLQY01000231">
    <property type="protein sequence ID" value="SBT09122.1"/>
    <property type="molecule type" value="Genomic_DNA"/>
</dbReference>
<accession>A0A1A8XWW5</accession>
<dbReference type="Proteomes" id="UP000199600">
    <property type="component" value="Unassembled WGS sequence"/>
</dbReference>
<keyword evidence="3" id="KW-1185">Reference proteome</keyword>
<dbReference type="RefSeq" id="WP_186411481.1">
    <property type="nucleotide sequence ID" value="NZ_FLQY01000231.1"/>
</dbReference>
<gene>
    <name evidence="2" type="ORF">PROAA_3060003</name>
</gene>
<feature type="compositionally biased region" description="Basic and acidic residues" evidence="1">
    <location>
        <begin position="48"/>
        <end position="63"/>
    </location>
</feature>
<reference evidence="2 3" key="1">
    <citation type="submission" date="2016-06" db="EMBL/GenBank/DDBJ databases">
        <authorList>
            <person name="Kjaerup R.B."/>
            <person name="Dalgaard T.S."/>
            <person name="Juul-Madsen H.R."/>
        </authorList>
    </citation>
    <scope>NUCLEOTIDE SEQUENCE [LARGE SCALE GENOMIC DNA]</scope>
    <source>
        <strain evidence="2">2</strain>
    </source>
</reference>
<evidence type="ECO:0000313" key="3">
    <source>
        <dbReference type="Proteomes" id="UP000199600"/>
    </source>
</evidence>
<protein>
    <submittedName>
        <fullName evidence="2">Uncharacterized protein</fullName>
    </submittedName>
</protein>
<feature type="region of interest" description="Disordered" evidence="1">
    <location>
        <begin position="48"/>
        <end position="79"/>
    </location>
</feature>
<dbReference type="AlphaFoldDB" id="A0A1A8XWW5"/>
<evidence type="ECO:0000313" key="2">
    <source>
        <dbReference type="EMBL" id="SBT09122.1"/>
    </source>
</evidence>
<evidence type="ECO:0000256" key="1">
    <source>
        <dbReference type="SAM" id="MobiDB-lite"/>
    </source>
</evidence>
<organism evidence="2 3">
    <name type="scientific">Candidatus Propionivibrio aalborgensis</name>
    <dbReference type="NCBI Taxonomy" id="1860101"/>
    <lineage>
        <taxon>Bacteria</taxon>
        <taxon>Pseudomonadati</taxon>
        <taxon>Pseudomonadota</taxon>
        <taxon>Betaproteobacteria</taxon>
        <taxon>Rhodocyclales</taxon>
        <taxon>Rhodocyclaceae</taxon>
        <taxon>Propionivibrio</taxon>
    </lineage>
</organism>
<sequence length="79" mass="8873">MHRNEHTRCHKQLDEALNTLVADFIEYSDIPPHLATVHHLLTWSKEQAKDADHPNTKGRHEAPNAEVTGRASAACEGPR</sequence>